<accession>A0ABU8B396</accession>
<comment type="caution">
    <text evidence="2">The sequence shown here is derived from an EMBL/GenBank/DDBJ whole genome shotgun (WGS) entry which is preliminary data.</text>
</comment>
<reference evidence="2 3" key="1">
    <citation type="submission" date="2024-02" db="EMBL/GenBank/DDBJ databases">
        <title>Adaptive strategies in a cosmopolitan and abundant soil bacterium.</title>
        <authorList>
            <person name="Carini P."/>
        </authorList>
    </citation>
    <scope>NUCLEOTIDE SEQUENCE [LARGE SCALE GENOMIC DNA]</scope>
    <source>
        <strain evidence="2 3">AZCC 1608</strain>
    </source>
</reference>
<keyword evidence="1" id="KW-0732">Signal</keyword>
<feature type="signal peptide" evidence="1">
    <location>
        <begin position="1"/>
        <end position="19"/>
    </location>
</feature>
<dbReference type="RefSeq" id="WP_334477391.1">
    <property type="nucleotide sequence ID" value="NZ_JAZHRV010000001.1"/>
</dbReference>
<evidence type="ECO:0000313" key="2">
    <source>
        <dbReference type="EMBL" id="MEH2553009.1"/>
    </source>
</evidence>
<proteinExistence type="predicted"/>
<evidence type="ECO:0000256" key="1">
    <source>
        <dbReference type="SAM" id="SignalP"/>
    </source>
</evidence>
<sequence length="153" mass="15431">MSKTSLGKVALAVSVLACATMLSFDWSEQKGVSLSIERAQAQVGDPAAADPSTPRVTRRQARRAAANAAGAAAVGAGAVAAGTTAAYYAGGGPYAYYGGGAPYAGGGAPQAYYGGAYYGGPGVWSQDYAARNGIICQPGTMVRLEDGQMHRCQ</sequence>
<name>A0ABU8B396_9BRAD</name>
<organism evidence="2 3">
    <name type="scientific">Bradyrhizobium algeriense</name>
    <dbReference type="NCBI Taxonomy" id="634784"/>
    <lineage>
        <taxon>Bacteria</taxon>
        <taxon>Pseudomonadati</taxon>
        <taxon>Pseudomonadota</taxon>
        <taxon>Alphaproteobacteria</taxon>
        <taxon>Hyphomicrobiales</taxon>
        <taxon>Nitrobacteraceae</taxon>
        <taxon>Bradyrhizobium</taxon>
    </lineage>
</organism>
<dbReference type="Proteomes" id="UP001364224">
    <property type="component" value="Unassembled WGS sequence"/>
</dbReference>
<evidence type="ECO:0000313" key="3">
    <source>
        <dbReference type="Proteomes" id="UP001364224"/>
    </source>
</evidence>
<protein>
    <submittedName>
        <fullName evidence="2">Uncharacterized protein</fullName>
    </submittedName>
</protein>
<gene>
    <name evidence="2" type="ORF">V1286_000538</name>
</gene>
<dbReference type="EMBL" id="JAZHRV010000001">
    <property type="protein sequence ID" value="MEH2553009.1"/>
    <property type="molecule type" value="Genomic_DNA"/>
</dbReference>
<feature type="chain" id="PRO_5045217133" evidence="1">
    <location>
        <begin position="20"/>
        <end position="153"/>
    </location>
</feature>
<keyword evidence="3" id="KW-1185">Reference proteome</keyword>